<proteinExistence type="inferred from homology"/>
<sequence>MNQLSDRINSLATSATLAMAAKARELRAEGKDIIGLSLGEPDFNTPDFIKNAAIEAINQNYNSYTPVDGYVELKEAIIKKFKRDNNLNYTLPQIVVSTGAKQSLANIAAVMLNPGDEVILPCPYWVSYSDIVKLSDGVPVEVQTSIDNDFKMTAEQLEAAITPKTKMIWYSSPCNPSGSVYSKAELRALADVLKKYPNIYIVSDEIYEHINFKGGHFSMAEFEDMFDRTITVNGVSKAFAMTGWRIGYIGAPDWIARACNKMQGQITSGANCIAQRAVITALEADPSSIKYMVDEFKERRSLILNLLSEIEGFKTNEPEGAFYVFPNISSYFGKTIKGKTINNASDFSLFLLEEALVATVTGEAFGNKDCIRISYAASQNDIKEAIKRIKTALS</sequence>
<evidence type="ECO:0000256" key="4">
    <source>
        <dbReference type="ARBA" id="ARBA00022679"/>
    </source>
</evidence>
<dbReference type="CDD" id="cd00609">
    <property type="entry name" value="AAT_like"/>
    <property type="match status" value="1"/>
</dbReference>
<name>A0A1G7Z5J9_9FLAO</name>
<dbReference type="SUPFAM" id="SSF53383">
    <property type="entry name" value="PLP-dependent transferases"/>
    <property type="match status" value="1"/>
</dbReference>
<evidence type="ECO:0000256" key="5">
    <source>
        <dbReference type="ARBA" id="ARBA00022898"/>
    </source>
</evidence>
<evidence type="ECO:0000256" key="2">
    <source>
        <dbReference type="ARBA" id="ARBA00007441"/>
    </source>
</evidence>
<dbReference type="InterPro" id="IPR015422">
    <property type="entry name" value="PyrdxlP-dep_Trfase_small"/>
</dbReference>
<keyword evidence="4 6" id="KW-0808">Transferase</keyword>
<dbReference type="GO" id="GO:0008483">
    <property type="term" value="F:transaminase activity"/>
    <property type="evidence" value="ECO:0007669"/>
    <property type="project" value="UniProtKB-KW"/>
</dbReference>
<dbReference type="InterPro" id="IPR015424">
    <property type="entry name" value="PyrdxlP-dep_Trfase"/>
</dbReference>
<accession>A0A1G7Z5J9</accession>
<dbReference type="OrthoDB" id="9802328at2"/>
<evidence type="ECO:0000256" key="6">
    <source>
        <dbReference type="RuleBase" id="RU000481"/>
    </source>
</evidence>
<comment type="similarity">
    <text evidence="2 6">Belongs to the class-I pyridoxal-phosphate-dependent aminotransferase family.</text>
</comment>
<keyword evidence="5" id="KW-0663">Pyridoxal phosphate</keyword>
<dbReference type="PANTHER" id="PTHR46383">
    <property type="entry name" value="ASPARTATE AMINOTRANSFERASE"/>
    <property type="match status" value="1"/>
</dbReference>
<dbReference type="InterPro" id="IPR050596">
    <property type="entry name" value="AspAT/PAT-like"/>
</dbReference>
<organism evidence="8 9">
    <name type="scientific">Winogradskyella thalassocola</name>
    <dbReference type="NCBI Taxonomy" id="262004"/>
    <lineage>
        <taxon>Bacteria</taxon>
        <taxon>Pseudomonadati</taxon>
        <taxon>Bacteroidota</taxon>
        <taxon>Flavobacteriia</taxon>
        <taxon>Flavobacteriales</taxon>
        <taxon>Flavobacteriaceae</taxon>
        <taxon>Winogradskyella</taxon>
    </lineage>
</organism>
<dbReference type="Proteomes" id="UP000199492">
    <property type="component" value="Unassembled WGS sequence"/>
</dbReference>
<dbReference type="RefSeq" id="WP_092466668.1">
    <property type="nucleotide sequence ID" value="NZ_FNCZ01000001.1"/>
</dbReference>
<dbReference type="STRING" id="262004.SAMN04489796_1011230"/>
<evidence type="ECO:0000256" key="1">
    <source>
        <dbReference type="ARBA" id="ARBA00001933"/>
    </source>
</evidence>
<dbReference type="FunFam" id="3.40.640.10:FF:000033">
    <property type="entry name" value="Aspartate aminotransferase"/>
    <property type="match status" value="1"/>
</dbReference>
<dbReference type="InterPro" id="IPR015421">
    <property type="entry name" value="PyrdxlP-dep_Trfase_major"/>
</dbReference>
<comment type="cofactor">
    <cofactor evidence="1 6">
        <name>pyridoxal 5'-phosphate</name>
        <dbReference type="ChEBI" id="CHEBI:597326"/>
    </cofactor>
</comment>
<evidence type="ECO:0000313" key="8">
    <source>
        <dbReference type="EMBL" id="SDH03766.1"/>
    </source>
</evidence>
<keyword evidence="3 6" id="KW-0032">Aminotransferase</keyword>
<dbReference type="Pfam" id="PF00155">
    <property type="entry name" value="Aminotran_1_2"/>
    <property type="match status" value="1"/>
</dbReference>
<evidence type="ECO:0000313" key="9">
    <source>
        <dbReference type="Proteomes" id="UP000199492"/>
    </source>
</evidence>
<dbReference type="Gene3D" id="3.90.1150.10">
    <property type="entry name" value="Aspartate Aminotransferase, domain 1"/>
    <property type="match status" value="1"/>
</dbReference>
<feature type="domain" description="Aminotransferase class I/classII large" evidence="7">
    <location>
        <begin position="31"/>
        <end position="389"/>
    </location>
</feature>
<dbReference type="Gene3D" id="3.40.640.10">
    <property type="entry name" value="Type I PLP-dependent aspartate aminotransferase-like (Major domain)"/>
    <property type="match status" value="1"/>
</dbReference>
<evidence type="ECO:0000256" key="3">
    <source>
        <dbReference type="ARBA" id="ARBA00022576"/>
    </source>
</evidence>
<dbReference type="InterPro" id="IPR004838">
    <property type="entry name" value="NHTrfase_class1_PyrdxlP-BS"/>
</dbReference>
<protein>
    <recommendedName>
        <fullName evidence="6">Aminotransferase</fullName>
        <ecNumber evidence="6">2.6.1.-</ecNumber>
    </recommendedName>
</protein>
<dbReference type="GO" id="GO:0030170">
    <property type="term" value="F:pyridoxal phosphate binding"/>
    <property type="evidence" value="ECO:0007669"/>
    <property type="project" value="InterPro"/>
</dbReference>
<dbReference type="EMBL" id="FNCZ01000001">
    <property type="protein sequence ID" value="SDH03766.1"/>
    <property type="molecule type" value="Genomic_DNA"/>
</dbReference>
<dbReference type="GO" id="GO:0006520">
    <property type="term" value="P:amino acid metabolic process"/>
    <property type="evidence" value="ECO:0007669"/>
    <property type="project" value="InterPro"/>
</dbReference>
<dbReference type="PANTHER" id="PTHR46383:SF1">
    <property type="entry name" value="ASPARTATE AMINOTRANSFERASE"/>
    <property type="match status" value="1"/>
</dbReference>
<dbReference type="PROSITE" id="PS00105">
    <property type="entry name" value="AA_TRANSFER_CLASS_1"/>
    <property type="match status" value="1"/>
</dbReference>
<gene>
    <name evidence="8" type="ORF">SAMN04489796_1011230</name>
</gene>
<dbReference type="AlphaFoldDB" id="A0A1G7Z5J9"/>
<evidence type="ECO:0000259" key="7">
    <source>
        <dbReference type="Pfam" id="PF00155"/>
    </source>
</evidence>
<reference evidence="9" key="1">
    <citation type="submission" date="2016-10" db="EMBL/GenBank/DDBJ databases">
        <authorList>
            <person name="Varghese N."/>
            <person name="Submissions S."/>
        </authorList>
    </citation>
    <scope>NUCLEOTIDE SEQUENCE [LARGE SCALE GENOMIC DNA]</scope>
    <source>
        <strain evidence="9">DSM 15363</strain>
    </source>
</reference>
<keyword evidence="9" id="KW-1185">Reference proteome</keyword>
<dbReference type="EC" id="2.6.1.-" evidence="6"/>
<dbReference type="InterPro" id="IPR004839">
    <property type="entry name" value="Aminotransferase_I/II_large"/>
</dbReference>